<evidence type="ECO:0000313" key="2">
    <source>
        <dbReference type="EMBL" id="GJJ13558.1"/>
    </source>
</evidence>
<accession>A0AAV5ALJ8</accession>
<organism evidence="2 3">
    <name type="scientific">Clathrus columnatus</name>
    <dbReference type="NCBI Taxonomy" id="1419009"/>
    <lineage>
        <taxon>Eukaryota</taxon>
        <taxon>Fungi</taxon>
        <taxon>Dikarya</taxon>
        <taxon>Basidiomycota</taxon>
        <taxon>Agaricomycotina</taxon>
        <taxon>Agaricomycetes</taxon>
        <taxon>Phallomycetidae</taxon>
        <taxon>Phallales</taxon>
        <taxon>Clathraceae</taxon>
        <taxon>Clathrus</taxon>
    </lineage>
</organism>
<dbReference type="AlphaFoldDB" id="A0AAV5ALJ8"/>
<keyword evidence="3" id="KW-1185">Reference proteome</keyword>
<reference evidence="2" key="1">
    <citation type="submission" date="2021-10" db="EMBL/GenBank/DDBJ databases">
        <title>De novo Genome Assembly of Clathrus columnatus (Basidiomycota, Fungi) Using Illumina and Nanopore Sequence Data.</title>
        <authorList>
            <person name="Ogiso-Tanaka E."/>
            <person name="Itagaki H."/>
            <person name="Hosoya T."/>
            <person name="Hosaka K."/>
        </authorList>
    </citation>
    <scope>NUCLEOTIDE SEQUENCE</scope>
    <source>
        <strain evidence="2">MO-923</strain>
    </source>
</reference>
<dbReference type="Proteomes" id="UP001050691">
    <property type="component" value="Unassembled WGS sequence"/>
</dbReference>
<protein>
    <submittedName>
        <fullName evidence="2">Uncharacterized protein</fullName>
    </submittedName>
</protein>
<comment type="caution">
    <text evidence="2">The sequence shown here is derived from an EMBL/GenBank/DDBJ whole genome shotgun (WGS) entry which is preliminary data.</text>
</comment>
<name>A0AAV5ALJ8_9AGAM</name>
<dbReference type="EMBL" id="BPWL01000008">
    <property type="protein sequence ID" value="GJJ13558.1"/>
    <property type="molecule type" value="Genomic_DNA"/>
</dbReference>
<evidence type="ECO:0000256" key="1">
    <source>
        <dbReference type="SAM" id="MobiDB-lite"/>
    </source>
</evidence>
<sequence>MCEFTLDLRRRNATKSVPNESVMSIPTLSIRENHNFVQSIRSALGRLHENIIEEMGERNDSLDIADSGSREPEQDDLQEGLNGVNLEKYAYKFIIPG</sequence>
<proteinExistence type="predicted"/>
<gene>
    <name evidence="2" type="ORF">Clacol_007813</name>
</gene>
<feature type="region of interest" description="Disordered" evidence="1">
    <location>
        <begin position="56"/>
        <end position="80"/>
    </location>
</feature>
<evidence type="ECO:0000313" key="3">
    <source>
        <dbReference type="Proteomes" id="UP001050691"/>
    </source>
</evidence>